<dbReference type="PROSITE" id="PS50011">
    <property type="entry name" value="PROTEIN_KINASE_DOM"/>
    <property type="match status" value="1"/>
</dbReference>
<dbReference type="Gene3D" id="1.10.510.10">
    <property type="entry name" value="Transferase(Phosphotransferase) domain 1"/>
    <property type="match status" value="1"/>
</dbReference>
<dbReference type="PRINTS" id="PR00109">
    <property type="entry name" value="TYRKINASE"/>
</dbReference>
<dbReference type="PROSITE" id="PS00109">
    <property type="entry name" value="PROTEIN_KINASE_TYR"/>
    <property type="match status" value="1"/>
</dbReference>
<reference evidence="3" key="1">
    <citation type="journal article" date="2017" name="bioRxiv">
        <title>Comparative analysis of the genomes of Stylophora pistillata and Acropora digitifera provides evidence for extensive differences between species of corals.</title>
        <authorList>
            <person name="Voolstra C.R."/>
            <person name="Li Y."/>
            <person name="Liew Y.J."/>
            <person name="Baumgarten S."/>
            <person name="Zoccola D."/>
            <person name="Flot J.-F."/>
            <person name="Tambutte S."/>
            <person name="Allemand D."/>
            <person name="Aranda M."/>
        </authorList>
    </citation>
    <scope>NUCLEOTIDE SEQUENCE [LARGE SCALE GENOMIC DNA]</scope>
</reference>
<feature type="domain" description="Protein kinase" evidence="1">
    <location>
        <begin position="1"/>
        <end position="232"/>
    </location>
</feature>
<dbReference type="InterPro" id="IPR020635">
    <property type="entry name" value="Tyr_kinase_cat_dom"/>
</dbReference>
<sequence>MQIRARNEITLDVCEELTLSSETVENGNGIDDCKRIRDDPDLKVGENEVFTLDEREPLMMEKEHGYEKTRGFTDKEAIPIQQNIVTGNTCEQATDEKREELIGKKNFLINDATPQPRHGSGRPASVVNLIESATTSKCEDENEGLSEKDLLCFAWQVAEGMNYLASRGFVHRDLAARNILLGEGRVVKIADFGLLRQTANYIYEIKNTKKVPVKWMAPEVISTNTFTSKSDV</sequence>
<gene>
    <name evidence="2" type="primary">PDGFRA</name>
    <name evidence="2" type="ORF">AWC38_SpisGene22342</name>
</gene>
<dbReference type="OrthoDB" id="5960015at2759"/>
<dbReference type="InterPro" id="IPR011009">
    <property type="entry name" value="Kinase-like_dom_sf"/>
</dbReference>
<evidence type="ECO:0000313" key="2">
    <source>
        <dbReference type="EMBL" id="PFX13570.1"/>
    </source>
</evidence>
<dbReference type="GO" id="GO:0005524">
    <property type="term" value="F:ATP binding"/>
    <property type="evidence" value="ECO:0007669"/>
    <property type="project" value="InterPro"/>
</dbReference>
<keyword evidence="2" id="KW-0675">Receptor</keyword>
<dbReference type="InterPro" id="IPR008266">
    <property type="entry name" value="Tyr_kinase_AS"/>
</dbReference>
<dbReference type="AlphaFoldDB" id="A0A2B4RAP0"/>
<dbReference type="SUPFAM" id="SSF56112">
    <property type="entry name" value="Protein kinase-like (PK-like)"/>
    <property type="match status" value="1"/>
</dbReference>
<dbReference type="InterPro" id="IPR001245">
    <property type="entry name" value="Ser-Thr/Tyr_kinase_cat_dom"/>
</dbReference>
<dbReference type="InterPro" id="IPR050122">
    <property type="entry name" value="RTK"/>
</dbReference>
<dbReference type="GO" id="GO:0043235">
    <property type="term" value="C:receptor complex"/>
    <property type="evidence" value="ECO:0007669"/>
    <property type="project" value="TreeGrafter"/>
</dbReference>
<evidence type="ECO:0000259" key="1">
    <source>
        <dbReference type="PROSITE" id="PS50011"/>
    </source>
</evidence>
<dbReference type="GO" id="GO:0004714">
    <property type="term" value="F:transmembrane receptor protein tyrosine kinase activity"/>
    <property type="evidence" value="ECO:0007669"/>
    <property type="project" value="TreeGrafter"/>
</dbReference>
<dbReference type="InterPro" id="IPR000719">
    <property type="entry name" value="Prot_kinase_dom"/>
</dbReference>
<accession>A0A2B4RAP0</accession>
<comment type="caution">
    <text evidence="2">The sequence shown here is derived from an EMBL/GenBank/DDBJ whole genome shotgun (WGS) entry which is preliminary data.</text>
</comment>
<dbReference type="PANTHER" id="PTHR24416">
    <property type="entry name" value="TYROSINE-PROTEIN KINASE RECEPTOR"/>
    <property type="match status" value="1"/>
</dbReference>
<dbReference type="SMART" id="SM00219">
    <property type="entry name" value="TyrKc"/>
    <property type="match status" value="1"/>
</dbReference>
<dbReference type="Pfam" id="PF07714">
    <property type="entry name" value="PK_Tyr_Ser-Thr"/>
    <property type="match status" value="1"/>
</dbReference>
<protein>
    <submittedName>
        <fullName evidence="2">Platelet-derived growth factor receptor alpha</fullName>
    </submittedName>
</protein>
<dbReference type="GO" id="GO:0005886">
    <property type="term" value="C:plasma membrane"/>
    <property type="evidence" value="ECO:0007669"/>
    <property type="project" value="TreeGrafter"/>
</dbReference>
<keyword evidence="3" id="KW-1185">Reference proteome</keyword>
<evidence type="ECO:0000313" key="3">
    <source>
        <dbReference type="Proteomes" id="UP000225706"/>
    </source>
</evidence>
<dbReference type="PANTHER" id="PTHR24416:SF611">
    <property type="entry name" value="TYROSINE-PROTEIN KINASE TRANSMEMBRANE RECEPTOR ROR"/>
    <property type="match status" value="1"/>
</dbReference>
<organism evidence="2 3">
    <name type="scientific">Stylophora pistillata</name>
    <name type="common">Smooth cauliflower coral</name>
    <dbReference type="NCBI Taxonomy" id="50429"/>
    <lineage>
        <taxon>Eukaryota</taxon>
        <taxon>Metazoa</taxon>
        <taxon>Cnidaria</taxon>
        <taxon>Anthozoa</taxon>
        <taxon>Hexacorallia</taxon>
        <taxon>Scleractinia</taxon>
        <taxon>Astrocoeniina</taxon>
        <taxon>Pocilloporidae</taxon>
        <taxon>Stylophora</taxon>
    </lineage>
</organism>
<name>A0A2B4RAP0_STYPI</name>
<proteinExistence type="predicted"/>
<dbReference type="GO" id="GO:0007169">
    <property type="term" value="P:cell surface receptor protein tyrosine kinase signaling pathway"/>
    <property type="evidence" value="ECO:0007669"/>
    <property type="project" value="TreeGrafter"/>
</dbReference>
<dbReference type="Proteomes" id="UP000225706">
    <property type="component" value="Unassembled WGS sequence"/>
</dbReference>
<dbReference type="EMBL" id="LSMT01000944">
    <property type="protein sequence ID" value="PFX13570.1"/>
    <property type="molecule type" value="Genomic_DNA"/>
</dbReference>